<dbReference type="EMBL" id="FNPI01000009">
    <property type="protein sequence ID" value="SDZ28397.1"/>
    <property type="molecule type" value="Genomic_DNA"/>
</dbReference>
<dbReference type="GO" id="GO:0004401">
    <property type="term" value="F:histidinol-phosphatase activity"/>
    <property type="evidence" value="ECO:0007669"/>
    <property type="project" value="UniProtKB-UniRule"/>
</dbReference>
<proteinExistence type="inferred from homology"/>
<dbReference type="Pfam" id="PF02811">
    <property type="entry name" value="PHP"/>
    <property type="match status" value="1"/>
</dbReference>
<keyword evidence="5 8" id="KW-0378">Hydrolase</keyword>
<evidence type="ECO:0000256" key="4">
    <source>
        <dbReference type="ARBA" id="ARBA00022605"/>
    </source>
</evidence>
<dbReference type="InterPro" id="IPR010140">
    <property type="entry name" value="Histidinol_P_phosphatase_HisJ"/>
</dbReference>
<protein>
    <recommendedName>
        <fullName evidence="3 8">Histidinol-phosphatase</fullName>
        <shortName evidence="8">HolPase</shortName>
        <ecNumber evidence="3 8">3.1.3.15</ecNumber>
    </recommendedName>
</protein>
<sequence length="265" mass="29642">MVKDGHIHTPYCPHGSADTLKHYIEQAIRLGYRQMTFTEHAPLPPSFTDPTGDSAMAGRHLEKYFADITRVKEAYKNELTIWTGLEVDYIAGFEEETKALLNCCGPLLDDAILSVHFLKPSPEQYICMDASPDAFEQVIAATGSLEAVYSLYYQTVLASIAADLGPYKPKRIGHISLVRKFQTLFPRSFDDEALLYRVLERMKQHGYALDVNGAGLAKPYCNEFYPPLHIAKQAGEMGIPLFYGSDAHSASDLGRGLEDFLRLEE</sequence>
<evidence type="ECO:0000256" key="8">
    <source>
        <dbReference type="RuleBase" id="RU366003"/>
    </source>
</evidence>
<dbReference type="STRING" id="1503961.SAMN05421736_10916"/>
<evidence type="ECO:0000256" key="2">
    <source>
        <dbReference type="ARBA" id="ARBA00009152"/>
    </source>
</evidence>
<evidence type="ECO:0000313" key="10">
    <source>
        <dbReference type="EMBL" id="SDZ28397.1"/>
    </source>
</evidence>
<dbReference type="InterPro" id="IPR016195">
    <property type="entry name" value="Pol/histidinol_Pase-like"/>
</dbReference>
<comment type="catalytic activity">
    <reaction evidence="7 8">
        <text>L-histidinol phosphate + H2O = L-histidinol + phosphate</text>
        <dbReference type="Rhea" id="RHEA:14465"/>
        <dbReference type="ChEBI" id="CHEBI:15377"/>
        <dbReference type="ChEBI" id="CHEBI:43474"/>
        <dbReference type="ChEBI" id="CHEBI:57699"/>
        <dbReference type="ChEBI" id="CHEBI:57980"/>
        <dbReference type="EC" id="3.1.3.15"/>
    </reaction>
</comment>
<evidence type="ECO:0000256" key="7">
    <source>
        <dbReference type="ARBA" id="ARBA00049158"/>
    </source>
</evidence>
<organism evidence="10 11">
    <name type="scientific">Evansella caseinilytica</name>
    <dbReference type="NCBI Taxonomy" id="1503961"/>
    <lineage>
        <taxon>Bacteria</taxon>
        <taxon>Bacillati</taxon>
        <taxon>Bacillota</taxon>
        <taxon>Bacilli</taxon>
        <taxon>Bacillales</taxon>
        <taxon>Bacillaceae</taxon>
        <taxon>Evansella</taxon>
    </lineage>
</organism>
<evidence type="ECO:0000259" key="9">
    <source>
        <dbReference type="Pfam" id="PF02811"/>
    </source>
</evidence>
<comment type="pathway">
    <text evidence="1 8">Amino-acid biosynthesis; L-histidine biosynthesis; L-histidine from 5-phospho-alpha-D-ribose 1-diphosphate: step 8/9.</text>
</comment>
<reference evidence="11" key="1">
    <citation type="submission" date="2016-10" db="EMBL/GenBank/DDBJ databases">
        <authorList>
            <person name="Varghese N."/>
            <person name="Submissions S."/>
        </authorList>
    </citation>
    <scope>NUCLEOTIDE SEQUENCE [LARGE SCALE GENOMIC DNA]</scope>
    <source>
        <strain evidence="11">SP</strain>
    </source>
</reference>
<dbReference type="UniPathway" id="UPA00031">
    <property type="reaction ID" value="UER00013"/>
</dbReference>
<dbReference type="EC" id="3.1.3.15" evidence="3 8"/>
<feature type="domain" description="PHP" evidence="9">
    <location>
        <begin position="4"/>
        <end position="212"/>
    </location>
</feature>
<keyword evidence="4 8" id="KW-0028">Amino-acid biosynthesis</keyword>
<evidence type="ECO:0000256" key="5">
    <source>
        <dbReference type="ARBA" id="ARBA00022801"/>
    </source>
</evidence>
<dbReference type="InterPro" id="IPR004013">
    <property type="entry name" value="PHP_dom"/>
</dbReference>
<evidence type="ECO:0000313" key="11">
    <source>
        <dbReference type="Proteomes" id="UP000198935"/>
    </source>
</evidence>
<evidence type="ECO:0000256" key="3">
    <source>
        <dbReference type="ARBA" id="ARBA00013085"/>
    </source>
</evidence>
<dbReference type="PANTHER" id="PTHR21039:SF0">
    <property type="entry name" value="HISTIDINOL-PHOSPHATASE"/>
    <property type="match status" value="1"/>
</dbReference>
<name>A0A1H3RRS3_9BACI</name>
<keyword evidence="6 8" id="KW-0368">Histidine biosynthesis</keyword>
<dbReference type="OrthoDB" id="9775255at2"/>
<dbReference type="NCBIfam" id="TIGR01856">
    <property type="entry name" value="hisJ_fam"/>
    <property type="match status" value="1"/>
</dbReference>
<gene>
    <name evidence="10" type="ORF">SAMN05421736_10916</name>
</gene>
<dbReference type="AlphaFoldDB" id="A0A1H3RRS3"/>
<dbReference type="GO" id="GO:0005737">
    <property type="term" value="C:cytoplasm"/>
    <property type="evidence" value="ECO:0007669"/>
    <property type="project" value="TreeGrafter"/>
</dbReference>
<evidence type="ECO:0000256" key="1">
    <source>
        <dbReference type="ARBA" id="ARBA00004970"/>
    </source>
</evidence>
<dbReference type="NCBIfam" id="NF005996">
    <property type="entry name" value="PRK08123.1"/>
    <property type="match status" value="1"/>
</dbReference>
<dbReference type="PANTHER" id="PTHR21039">
    <property type="entry name" value="HISTIDINOL PHOSPHATASE-RELATED"/>
    <property type="match status" value="1"/>
</dbReference>
<dbReference type="Proteomes" id="UP000198935">
    <property type="component" value="Unassembled WGS sequence"/>
</dbReference>
<keyword evidence="11" id="KW-1185">Reference proteome</keyword>
<dbReference type="GO" id="GO:0000105">
    <property type="term" value="P:L-histidine biosynthetic process"/>
    <property type="evidence" value="ECO:0007669"/>
    <property type="project" value="UniProtKB-UniRule"/>
</dbReference>
<dbReference type="Gene3D" id="3.20.20.140">
    <property type="entry name" value="Metal-dependent hydrolases"/>
    <property type="match status" value="1"/>
</dbReference>
<comment type="similarity">
    <text evidence="2 8">Belongs to the PHP hydrolase family. HisK subfamily.</text>
</comment>
<dbReference type="CDD" id="cd12110">
    <property type="entry name" value="PHP_HisPPase_Hisj_like"/>
    <property type="match status" value="1"/>
</dbReference>
<accession>A0A1H3RRS3</accession>
<evidence type="ECO:0000256" key="6">
    <source>
        <dbReference type="ARBA" id="ARBA00023102"/>
    </source>
</evidence>
<dbReference type="SUPFAM" id="SSF89550">
    <property type="entry name" value="PHP domain-like"/>
    <property type="match status" value="1"/>
</dbReference>